<gene>
    <name evidence="1" type="ORF">VZ94_17205</name>
</gene>
<organism evidence="1 2">
    <name type="scientific">Methylocucumis oryzae</name>
    <dbReference type="NCBI Taxonomy" id="1632867"/>
    <lineage>
        <taxon>Bacteria</taxon>
        <taxon>Pseudomonadati</taxon>
        <taxon>Pseudomonadota</taxon>
        <taxon>Gammaproteobacteria</taxon>
        <taxon>Methylococcales</taxon>
        <taxon>Methylococcaceae</taxon>
        <taxon>Methylocucumis</taxon>
    </lineage>
</organism>
<protein>
    <submittedName>
        <fullName evidence="1">Uncharacterized protein</fullName>
    </submittedName>
</protein>
<keyword evidence="2" id="KW-1185">Reference proteome</keyword>
<dbReference type="Proteomes" id="UP000033684">
    <property type="component" value="Unassembled WGS sequence"/>
</dbReference>
<comment type="caution">
    <text evidence="1">The sequence shown here is derived from an EMBL/GenBank/DDBJ whole genome shotgun (WGS) entry which is preliminary data.</text>
</comment>
<dbReference type="RefSeq" id="WP_045780161.1">
    <property type="nucleotide sequence ID" value="NZ_LAJX01000205.1"/>
</dbReference>
<dbReference type="EMBL" id="LAJX01000205">
    <property type="protein sequence ID" value="KJV05570.1"/>
    <property type="molecule type" value="Genomic_DNA"/>
</dbReference>
<proteinExistence type="predicted"/>
<sequence length="93" mass="10648">MINTDSVLATLKQQGVIQPFTQKAQDPNTADHELAQYNTALLLRRILELSQAASARECIEEIDLFKQNYALDKPMLIKACRESELFRQYFSAE</sequence>
<evidence type="ECO:0000313" key="2">
    <source>
        <dbReference type="Proteomes" id="UP000033684"/>
    </source>
</evidence>
<dbReference type="AlphaFoldDB" id="A0A0F3IFK5"/>
<evidence type="ECO:0000313" key="1">
    <source>
        <dbReference type="EMBL" id="KJV05570.1"/>
    </source>
</evidence>
<reference evidence="1 2" key="2">
    <citation type="journal article" date="2016" name="Microb. Ecol.">
        <title>Genome Characteristics of a Novel Type I Methanotroph (Sn10-6) Isolated from a Flooded Indian Rice Field.</title>
        <authorList>
            <person name="Rahalkar M.C."/>
            <person name="Pandit P.S."/>
            <person name="Dhakephalkar P.K."/>
            <person name="Pore S."/>
            <person name="Arora P."/>
            <person name="Kapse N."/>
        </authorList>
    </citation>
    <scope>NUCLEOTIDE SEQUENCE [LARGE SCALE GENOMIC DNA]</scope>
    <source>
        <strain evidence="1 2">Sn10-6</strain>
    </source>
</reference>
<reference evidence="2" key="1">
    <citation type="submission" date="2015-03" db="EMBL/GenBank/DDBJ databases">
        <title>Draft genome sequence of a novel methanotroph (Sn10-6) isolated from flooded ricefield rhizosphere in India.</title>
        <authorList>
            <person name="Pandit P.S."/>
            <person name="Pore S.D."/>
            <person name="Arora P."/>
            <person name="Kapse N.G."/>
            <person name="Dhakephalkar P.K."/>
            <person name="Rahalkar M.C."/>
        </authorList>
    </citation>
    <scope>NUCLEOTIDE SEQUENCE [LARGE SCALE GENOMIC DNA]</scope>
    <source>
        <strain evidence="2">Sn10-6</strain>
    </source>
</reference>
<accession>A0A0F3IFK5</accession>
<name>A0A0F3IFK5_9GAMM</name>